<feature type="domain" description="Response regulatory" evidence="4">
    <location>
        <begin position="17"/>
        <end position="131"/>
    </location>
</feature>
<dbReference type="PROSITE" id="PS50110">
    <property type="entry name" value="RESPONSE_REGULATORY"/>
    <property type="match status" value="1"/>
</dbReference>
<dbReference type="PANTHER" id="PTHR44591">
    <property type="entry name" value="STRESS RESPONSE REGULATOR PROTEIN 1"/>
    <property type="match status" value="1"/>
</dbReference>
<dbReference type="Gene3D" id="3.40.50.2300">
    <property type="match status" value="1"/>
</dbReference>
<dbReference type="Proteomes" id="UP000198749">
    <property type="component" value="Unassembled WGS sequence"/>
</dbReference>
<name>A0A1H9FY63_9GAMM</name>
<dbReference type="AlphaFoldDB" id="A0A1H9FY63"/>
<gene>
    <name evidence="5" type="ORF">SAMN03080615_01505</name>
</gene>
<dbReference type="InterPro" id="IPR001789">
    <property type="entry name" value="Sig_transdc_resp-reg_receiver"/>
</dbReference>
<dbReference type="EMBL" id="FOGB01000003">
    <property type="protein sequence ID" value="SEQ42784.1"/>
    <property type="molecule type" value="Genomic_DNA"/>
</dbReference>
<organism evidence="5 6">
    <name type="scientific">Amphritea atlantica</name>
    <dbReference type="NCBI Taxonomy" id="355243"/>
    <lineage>
        <taxon>Bacteria</taxon>
        <taxon>Pseudomonadati</taxon>
        <taxon>Pseudomonadota</taxon>
        <taxon>Gammaproteobacteria</taxon>
        <taxon>Oceanospirillales</taxon>
        <taxon>Oceanospirillaceae</taxon>
        <taxon>Amphritea</taxon>
    </lineage>
</organism>
<sequence>MQKKEMEKVSVLSDPVPIVICDDSRLARKQMAAALHGWNAEITFAELGQQALDAVRAQKGDILFLDLNMPIMDGYQVLEQIRKEDLPTLVIVVSGDVQPEARKRVLELGALEFIKKPCSPEIIADVLNRYGLLTELEHPDNQLPGEEVIELPDYYQEISNIAMGQAGAMLASLLNTFVDLPIPKVTLVSPDAIDALLLSASSEGFNLVSQGFVGPDLAGEALLVIKRSNLDNITWLKDLQGDVNRREAELEMFLSNVLIGAFSSSFSKQLDISLSRATPIILRNFTGMTEQNAQWQKTLMISIDYQLNTQGFHCELLVIFTADSLPKLKEMTGYFS</sequence>
<evidence type="ECO:0000256" key="3">
    <source>
        <dbReference type="PROSITE-ProRule" id="PRU00169"/>
    </source>
</evidence>
<dbReference type="Gene3D" id="3.40.1550.10">
    <property type="entry name" value="CheC-like"/>
    <property type="match status" value="1"/>
</dbReference>
<dbReference type="GO" id="GO:0000160">
    <property type="term" value="P:phosphorelay signal transduction system"/>
    <property type="evidence" value="ECO:0007669"/>
    <property type="project" value="InterPro"/>
</dbReference>
<dbReference type="STRING" id="355243.SAMN03080615_01505"/>
<keyword evidence="6" id="KW-1185">Reference proteome</keyword>
<dbReference type="GO" id="GO:0003677">
    <property type="term" value="F:DNA binding"/>
    <property type="evidence" value="ECO:0007669"/>
    <property type="project" value="UniProtKB-KW"/>
</dbReference>
<dbReference type="InterPro" id="IPR011006">
    <property type="entry name" value="CheY-like_superfamily"/>
</dbReference>
<dbReference type="InterPro" id="IPR028976">
    <property type="entry name" value="CheC-like_sf"/>
</dbReference>
<dbReference type="SUPFAM" id="SSF103039">
    <property type="entry name" value="CheC-like"/>
    <property type="match status" value="1"/>
</dbReference>
<dbReference type="OrthoDB" id="281471at2"/>
<dbReference type="CDD" id="cd17910">
    <property type="entry name" value="CheC_ClassII"/>
    <property type="match status" value="1"/>
</dbReference>
<protein>
    <submittedName>
        <fullName evidence="5">Response regulator containing CheY-like receiver, AAA-type ATPase, and DNA-binding domains</fullName>
    </submittedName>
</protein>
<dbReference type="RefSeq" id="WP_091356085.1">
    <property type="nucleotide sequence ID" value="NZ_AP025284.1"/>
</dbReference>
<evidence type="ECO:0000313" key="6">
    <source>
        <dbReference type="Proteomes" id="UP000198749"/>
    </source>
</evidence>
<dbReference type="PANTHER" id="PTHR44591:SF24">
    <property type="entry name" value="PROTEIN-GLUTAMATE METHYLESTERASE_PROTEIN-GLUTAMINE GLUTAMINASE 1"/>
    <property type="match status" value="1"/>
</dbReference>
<evidence type="ECO:0000259" key="4">
    <source>
        <dbReference type="PROSITE" id="PS50110"/>
    </source>
</evidence>
<dbReference type="SMART" id="SM00448">
    <property type="entry name" value="REC"/>
    <property type="match status" value="1"/>
</dbReference>
<dbReference type="SUPFAM" id="SSF52172">
    <property type="entry name" value="CheY-like"/>
    <property type="match status" value="1"/>
</dbReference>
<keyword evidence="5" id="KW-0238">DNA-binding</keyword>
<evidence type="ECO:0000313" key="5">
    <source>
        <dbReference type="EMBL" id="SEQ42784.1"/>
    </source>
</evidence>
<feature type="modified residue" description="4-aspartylphosphate" evidence="3">
    <location>
        <position position="66"/>
    </location>
</feature>
<keyword evidence="1" id="KW-0145">Chemotaxis</keyword>
<evidence type="ECO:0000256" key="1">
    <source>
        <dbReference type="ARBA" id="ARBA00022500"/>
    </source>
</evidence>
<reference evidence="6" key="1">
    <citation type="submission" date="2016-10" db="EMBL/GenBank/DDBJ databases">
        <authorList>
            <person name="Varghese N."/>
            <person name="Submissions S."/>
        </authorList>
    </citation>
    <scope>NUCLEOTIDE SEQUENCE [LARGE SCALE GENOMIC DNA]</scope>
    <source>
        <strain evidence="6">DSM 18887</strain>
    </source>
</reference>
<dbReference type="CDD" id="cd17593">
    <property type="entry name" value="REC_CheC-like"/>
    <property type="match status" value="1"/>
</dbReference>
<keyword evidence="2 3" id="KW-0597">Phosphoprotein</keyword>
<evidence type="ECO:0000256" key="2">
    <source>
        <dbReference type="ARBA" id="ARBA00022553"/>
    </source>
</evidence>
<dbReference type="Pfam" id="PF00072">
    <property type="entry name" value="Response_reg"/>
    <property type="match status" value="1"/>
</dbReference>
<accession>A0A1H9FY63</accession>
<dbReference type="InterPro" id="IPR050595">
    <property type="entry name" value="Bact_response_regulator"/>
</dbReference>
<dbReference type="GO" id="GO:0006935">
    <property type="term" value="P:chemotaxis"/>
    <property type="evidence" value="ECO:0007669"/>
    <property type="project" value="UniProtKB-KW"/>
</dbReference>
<proteinExistence type="predicted"/>